<evidence type="ECO:0000313" key="2">
    <source>
        <dbReference type="EMBL" id="KPD04243.1"/>
    </source>
</evidence>
<reference evidence="2 3" key="1">
    <citation type="submission" date="2015-07" db="EMBL/GenBank/DDBJ databases">
        <title>ATOL: Assembling a taxonomically balanced genome-scale reconstruction of the evolutionary history of the Enterobacteriaceae.</title>
        <authorList>
            <person name="Plunkett G.III."/>
            <person name="Neeno-Eckwall E.C."/>
            <person name="Glasner J.D."/>
            <person name="Perna N.T."/>
        </authorList>
    </citation>
    <scope>NUCLEOTIDE SEQUENCE [LARGE SCALE GENOMIC DNA]</scope>
    <source>
        <strain evidence="2 3">ATCC 35017</strain>
    </source>
</reference>
<sequence>MKKIWYTAKELIEISGLPSSPQGVNLMARREGWECRKKRGVQGKAVEYLLDSLPEEIQSQLILSDQSIDYVPQRPDPFQIWKAVYYQLTEDESSKIVTYILREGLSALLIQIETNVAPRDHFEEPTEGNEDNCTKTK</sequence>
<dbReference type="Proteomes" id="UP000053226">
    <property type="component" value="Unassembled WGS sequence"/>
</dbReference>
<dbReference type="PROSITE" id="PS51702">
    <property type="entry name" value="HTH_MU"/>
    <property type="match status" value="1"/>
</dbReference>
<dbReference type="RefSeq" id="WP_072165908.1">
    <property type="nucleotide sequence ID" value="NZ_CAWMUS010000003.1"/>
</dbReference>
<feature type="domain" description="HTH Mu-type" evidence="1">
    <location>
        <begin position="2"/>
        <end position="69"/>
    </location>
</feature>
<dbReference type="InterPro" id="IPR003314">
    <property type="entry name" value="Mu-type_HTH"/>
</dbReference>
<name>A0A0N0IBW0_9GAMM</name>
<gene>
    <name evidence="2" type="ORF">M992_0353</name>
</gene>
<organism evidence="2 3">
    <name type="scientific">Moellerella wisconsensis ATCC 35017</name>
    <dbReference type="NCBI Taxonomy" id="1354267"/>
    <lineage>
        <taxon>Bacteria</taxon>
        <taxon>Pseudomonadati</taxon>
        <taxon>Pseudomonadota</taxon>
        <taxon>Gammaproteobacteria</taxon>
        <taxon>Enterobacterales</taxon>
        <taxon>Morganellaceae</taxon>
        <taxon>Moellerella</taxon>
    </lineage>
</organism>
<keyword evidence="3" id="KW-1185">Reference proteome</keyword>
<comment type="caution">
    <text evidence="2">The sequence shown here is derived from an EMBL/GenBank/DDBJ whole genome shotgun (WGS) entry which is preliminary data.</text>
</comment>
<accession>A0A0N0IBW0</accession>
<dbReference type="EMBL" id="LGAA01000003">
    <property type="protein sequence ID" value="KPD04243.1"/>
    <property type="molecule type" value="Genomic_DNA"/>
</dbReference>
<dbReference type="OrthoDB" id="5676324at2"/>
<proteinExistence type="predicted"/>
<evidence type="ECO:0000259" key="1">
    <source>
        <dbReference type="PROSITE" id="PS51702"/>
    </source>
</evidence>
<dbReference type="AlphaFoldDB" id="A0A0N0IBW0"/>
<dbReference type="Gene3D" id="1.10.10.10">
    <property type="entry name" value="Winged helix-like DNA-binding domain superfamily/Winged helix DNA-binding domain"/>
    <property type="match status" value="1"/>
</dbReference>
<evidence type="ECO:0000313" key="3">
    <source>
        <dbReference type="Proteomes" id="UP000053226"/>
    </source>
</evidence>
<dbReference type="GO" id="GO:0003677">
    <property type="term" value="F:DNA binding"/>
    <property type="evidence" value="ECO:0007669"/>
    <property type="project" value="InterPro"/>
</dbReference>
<protein>
    <recommendedName>
        <fullName evidence="1">HTH Mu-type domain-containing protein</fullName>
    </recommendedName>
</protein>
<dbReference type="InterPro" id="IPR036388">
    <property type="entry name" value="WH-like_DNA-bd_sf"/>
</dbReference>
<dbReference type="InterPro" id="IPR009061">
    <property type="entry name" value="DNA-bd_dom_put_sf"/>
</dbReference>
<dbReference type="SUPFAM" id="SSF46955">
    <property type="entry name" value="Putative DNA-binding domain"/>
    <property type="match status" value="1"/>
</dbReference>
<dbReference type="Pfam" id="PF02316">
    <property type="entry name" value="HTH_Tnp_Mu_1"/>
    <property type="match status" value="1"/>
</dbReference>